<dbReference type="InterPro" id="IPR036237">
    <property type="entry name" value="Xyl_isomerase-like_sf"/>
</dbReference>
<dbReference type="AlphaFoldDB" id="A0A4V1L280"/>
<keyword evidence="1" id="KW-0413">Isomerase</keyword>
<dbReference type="Proteomes" id="UP000289546">
    <property type="component" value="Unassembled WGS sequence"/>
</dbReference>
<name>A0A4V1L280_9BRAD</name>
<dbReference type="SUPFAM" id="SSF51658">
    <property type="entry name" value="Xylose isomerase-like"/>
    <property type="match status" value="1"/>
</dbReference>
<proteinExistence type="predicted"/>
<protein>
    <submittedName>
        <fullName evidence="1">Xylose isomerase</fullName>
    </submittedName>
</protein>
<organism evidence="1 2">
    <name type="scientific">Bradyrhizobium nanningense</name>
    <dbReference type="NCBI Taxonomy" id="1325118"/>
    <lineage>
        <taxon>Bacteria</taxon>
        <taxon>Pseudomonadati</taxon>
        <taxon>Pseudomonadota</taxon>
        <taxon>Alphaproteobacteria</taxon>
        <taxon>Hyphomicrobiales</taxon>
        <taxon>Nitrobacteraceae</taxon>
        <taxon>Bradyrhizobium</taxon>
    </lineage>
</organism>
<accession>A0A4V1L280</accession>
<evidence type="ECO:0000313" key="1">
    <source>
        <dbReference type="EMBL" id="RXH28962.1"/>
    </source>
</evidence>
<keyword evidence="2" id="KW-1185">Reference proteome</keyword>
<dbReference type="Gene3D" id="3.20.20.150">
    <property type="entry name" value="Divalent-metal-dependent TIM barrel enzymes"/>
    <property type="match status" value="1"/>
</dbReference>
<dbReference type="GO" id="GO:0016853">
    <property type="term" value="F:isomerase activity"/>
    <property type="evidence" value="ECO:0007669"/>
    <property type="project" value="UniProtKB-KW"/>
</dbReference>
<dbReference type="EMBL" id="LBJQ01000073">
    <property type="protein sequence ID" value="RXH28962.1"/>
    <property type="molecule type" value="Genomic_DNA"/>
</dbReference>
<sequence length="291" mass="33562">MPKRSLIILQSLWAMERRQPDGIERSIEHNIAMIQEAGFDGISTSCTDPARVALVARALAGSGLAVEGMCFPRTIDHLKCAIDLARDLDVLHLNVQPDIRPRRLAECIPLLEGWIRVAQDAGVPIYFETHRNRMTTDLLFTLDLLDLVPEMRLLADLSHFLVGREFWYPISDEDEALIRQVLDRSWAFHGRVASREQIQVEITFSQHKMWLDLFLRWWKYGFKSWQRRARSDACLSFTCELGPQPYAITDRDGKDTTDRWREALLLKSLVRDVFEEAMNDERTPRGNGLVA</sequence>
<evidence type="ECO:0000313" key="2">
    <source>
        <dbReference type="Proteomes" id="UP000289546"/>
    </source>
</evidence>
<gene>
    <name evidence="1" type="ORF">XH99_14315</name>
</gene>
<comment type="caution">
    <text evidence="1">The sequence shown here is derived from an EMBL/GenBank/DDBJ whole genome shotgun (WGS) entry which is preliminary data.</text>
</comment>
<reference evidence="1 2" key="1">
    <citation type="submission" date="2015-04" db="EMBL/GenBank/DDBJ databases">
        <title>Comparative genomics of rhizobia nodulating Arachis hypogaea in China.</title>
        <authorList>
            <person name="Li Y."/>
        </authorList>
    </citation>
    <scope>NUCLEOTIDE SEQUENCE [LARGE SCALE GENOMIC DNA]</scope>
    <source>
        <strain evidence="1 2">CCBAU 51757</strain>
    </source>
</reference>